<dbReference type="EMBL" id="CADEAL010001442">
    <property type="protein sequence ID" value="CAB1432429.1"/>
    <property type="molecule type" value="Genomic_DNA"/>
</dbReference>
<protein>
    <submittedName>
        <fullName evidence="2">Uncharacterized protein</fullName>
    </submittedName>
</protein>
<evidence type="ECO:0000256" key="1">
    <source>
        <dbReference type="SAM" id="MobiDB-lite"/>
    </source>
</evidence>
<dbReference type="AlphaFoldDB" id="A0A9N7UHY3"/>
<reference evidence="2" key="1">
    <citation type="submission" date="2020-03" db="EMBL/GenBank/DDBJ databases">
        <authorList>
            <person name="Weist P."/>
        </authorList>
    </citation>
    <scope>NUCLEOTIDE SEQUENCE</scope>
</reference>
<keyword evidence="3" id="KW-1185">Reference proteome</keyword>
<evidence type="ECO:0000313" key="2">
    <source>
        <dbReference type="EMBL" id="CAB1432429.1"/>
    </source>
</evidence>
<organism evidence="2 3">
    <name type="scientific">Pleuronectes platessa</name>
    <name type="common">European plaice</name>
    <dbReference type="NCBI Taxonomy" id="8262"/>
    <lineage>
        <taxon>Eukaryota</taxon>
        <taxon>Metazoa</taxon>
        <taxon>Chordata</taxon>
        <taxon>Craniata</taxon>
        <taxon>Vertebrata</taxon>
        <taxon>Euteleostomi</taxon>
        <taxon>Actinopterygii</taxon>
        <taxon>Neopterygii</taxon>
        <taxon>Teleostei</taxon>
        <taxon>Neoteleostei</taxon>
        <taxon>Acanthomorphata</taxon>
        <taxon>Carangaria</taxon>
        <taxon>Pleuronectiformes</taxon>
        <taxon>Pleuronectoidei</taxon>
        <taxon>Pleuronectidae</taxon>
        <taxon>Pleuronectes</taxon>
    </lineage>
</organism>
<accession>A0A9N7UHY3</accession>
<gene>
    <name evidence="2" type="ORF">PLEPLA_LOCUS20511</name>
</gene>
<dbReference type="Proteomes" id="UP001153269">
    <property type="component" value="Unassembled WGS sequence"/>
</dbReference>
<evidence type="ECO:0000313" key="3">
    <source>
        <dbReference type="Proteomes" id="UP001153269"/>
    </source>
</evidence>
<feature type="compositionally biased region" description="Basic residues" evidence="1">
    <location>
        <begin position="158"/>
        <end position="167"/>
    </location>
</feature>
<comment type="caution">
    <text evidence="2">The sequence shown here is derived from an EMBL/GenBank/DDBJ whole genome shotgun (WGS) entry which is preliminary data.</text>
</comment>
<proteinExistence type="predicted"/>
<sequence length="258" mass="27880">RSVVCLCITIEAGLSENTSPRGVHASIRQGDVIASGENVQQIMLGVAIMLSGDQRKPSHVVRRAGTTHQDTGSAWRTLEEQVLQKAVTRSQAMRSGWSALMGEQFIACNGRFVHGVLTSKAVDATTERDPRGSTRLSKIRGTSCENVSNHLGCVRLPRSGKGRRSPGRHPEVECSGSRRGTEQGPPWWSTCLTANLRYDIIPHTSCFESAAPVVAGTVNRAQRGVIAGMGRGDDDFVCVCDWTHQHRLSVHAGEAVSD</sequence>
<feature type="non-terminal residue" evidence="2">
    <location>
        <position position="1"/>
    </location>
</feature>
<feature type="region of interest" description="Disordered" evidence="1">
    <location>
        <begin position="155"/>
        <end position="183"/>
    </location>
</feature>
<name>A0A9N7UHY3_PLEPL</name>